<keyword evidence="2 7" id="KW-0547">Nucleotide-binding</keyword>
<proteinExistence type="inferred from homology"/>
<dbReference type="NCBIfam" id="TIGR01069">
    <property type="entry name" value="mutS2"/>
    <property type="match status" value="1"/>
</dbReference>
<keyword evidence="4 7" id="KW-0067">ATP-binding</keyword>
<evidence type="ECO:0000256" key="4">
    <source>
        <dbReference type="ARBA" id="ARBA00022840"/>
    </source>
</evidence>
<dbReference type="Pfam" id="PF00488">
    <property type="entry name" value="MutS_V"/>
    <property type="match status" value="1"/>
</dbReference>
<evidence type="ECO:0000256" key="3">
    <source>
        <dbReference type="ARBA" id="ARBA00022801"/>
    </source>
</evidence>
<evidence type="ECO:0000259" key="9">
    <source>
        <dbReference type="PROSITE" id="PS50828"/>
    </source>
</evidence>
<comment type="caution">
    <text evidence="10">The sequence shown here is derived from an EMBL/GenBank/DDBJ whole genome shotgun (WGS) entry which is preliminary data.</text>
</comment>
<dbReference type="SMART" id="SM00463">
    <property type="entry name" value="SMR"/>
    <property type="match status" value="1"/>
</dbReference>
<evidence type="ECO:0000256" key="7">
    <source>
        <dbReference type="HAMAP-Rule" id="MF_00092"/>
    </source>
</evidence>
<dbReference type="Proteomes" id="UP001302949">
    <property type="component" value="Unassembled WGS sequence"/>
</dbReference>
<dbReference type="PIRSF" id="PIRSF005814">
    <property type="entry name" value="MutS_YshD"/>
    <property type="match status" value="1"/>
</dbReference>
<dbReference type="Pfam" id="PF20297">
    <property type="entry name" value="MSSS"/>
    <property type="match status" value="1"/>
</dbReference>
<feature type="binding site" evidence="7">
    <location>
        <begin position="348"/>
        <end position="355"/>
    </location>
    <ligand>
        <name>ATP</name>
        <dbReference type="ChEBI" id="CHEBI:30616"/>
    </ligand>
</feature>
<keyword evidence="1 7" id="KW-0699">rRNA-binding</keyword>
<dbReference type="InterPro" id="IPR036063">
    <property type="entry name" value="Smr_dom_sf"/>
</dbReference>
<evidence type="ECO:0000313" key="10">
    <source>
        <dbReference type="EMBL" id="MEA5137948.1"/>
    </source>
</evidence>
<keyword evidence="8" id="KW-0175">Coiled coil</keyword>
<keyword evidence="3 7" id="KW-0378">Hydrolase</keyword>
<organism evidence="10 11">
    <name type="scientific">Arcicella rigui</name>
    <dbReference type="NCBI Taxonomy" id="797020"/>
    <lineage>
        <taxon>Bacteria</taxon>
        <taxon>Pseudomonadati</taxon>
        <taxon>Bacteroidota</taxon>
        <taxon>Cytophagia</taxon>
        <taxon>Cytophagales</taxon>
        <taxon>Flectobacillaceae</taxon>
        <taxon>Arcicella</taxon>
    </lineage>
</organism>
<dbReference type="SMART" id="SM00534">
    <property type="entry name" value="MUTSac"/>
    <property type="match status" value="1"/>
</dbReference>
<comment type="function">
    <text evidence="7">Endonuclease that is involved in the suppression of homologous recombination and thus may have a key role in the control of bacterial genetic diversity.</text>
</comment>
<name>A0ABU5Q5C2_9BACT</name>
<dbReference type="InterPro" id="IPR007696">
    <property type="entry name" value="DNA_mismatch_repair_MutS_core"/>
</dbReference>
<evidence type="ECO:0000256" key="2">
    <source>
        <dbReference type="ARBA" id="ARBA00022741"/>
    </source>
</evidence>
<dbReference type="Pfam" id="PF01713">
    <property type="entry name" value="Smr"/>
    <property type="match status" value="1"/>
</dbReference>
<dbReference type="EC" id="3.6.4.-" evidence="7"/>
<dbReference type="HAMAP" id="MF_00092">
    <property type="entry name" value="MutS2"/>
    <property type="match status" value="1"/>
</dbReference>
<dbReference type="InterPro" id="IPR046893">
    <property type="entry name" value="MSSS"/>
</dbReference>
<accession>A0ABU5Q5C2</accession>
<dbReference type="EMBL" id="JAYFUM010000003">
    <property type="protein sequence ID" value="MEA5137948.1"/>
    <property type="molecule type" value="Genomic_DNA"/>
</dbReference>
<dbReference type="SUPFAM" id="SSF160443">
    <property type="entry name" value="SMR domain-like"/>
    <property type="match status" value="1"/>
</dbReference>
<sequence>MLYPQNIEQKLGFDRIREHLNELCVSSLGRAFVNKIRFADNYDLIQKMIRQVAEMKDILAFEPQAFPSQNYLDVNLQLSKVAIEGAFLTEEEFFDLKLSLRTIQECLRFFDNKEPEAYPQLRELVGTAFSADLNLRQILDSLDKVIDDRGKLKDNASPELQSIRRRIQSQELDLRKKLESILKNARSNGWVSDDFSLTLRGGRMVIPIAAEHKRKIKGFVHDESDTGKTVFLEPTEVLEANNEIRELESAERREIIRILMELTTRVRPHVPVLRKAYTFLGIIDFIRAKARLAIEINGVAPLSLNSQIVDWKNAVHPLLFLSFKKQGKKVQPLTIKLDSEQRILLISGPNAGGKSVTLKTLGLVQYMYQCGLLVPMSEYSTIGIFRSVFIDIGDEQSLENDLSTYSSHLTNMKYFLINSDRKTLFLIDEFGTGTEPTLGGAIAESILEDLNRSGAYGAINTHYTNLKTFADKTKGLVNGAMRYDAEHLEPLYELEIGKPGSSFAIEIAYKIGLPKAIIDKSKQKIGNQQVSFEKLIKELEIEKKVFADKNVENAQKQRKLDQLLEQYNSLKSYLETEKKTILNTAKIQAKELIKNTNQKIEATIKEIREQGAEKLATKEIRQDLVDFQESLVLEKVNPVAKKPTPKEEKEKEEREEIEVILGEISVGSLVRIKGQEALGEVLSLRGKDAEIAIGDLKTTVKINRLEKISRKEYKQKISSSTKIVGVDMNDKLMNFSFNLDLRGKRGEEALVEVDRFMNDAIMVGYDELRIVHGKGDGILRNLIRQHLRGYKQVASTQDEHADRGGAGVTLVSMR</sequence>
<keyword evidence="7" id="KW-0255">Endonuclease</keyword>
<dbReference type="SUPFAM" id="SSF52540">
    <property type="entry name" value="P-loop containing nucleoside triphosphate hydrolases"/>
    <property type="match status" value="1"/>
</dbReference>
<dbReference type="InterPro" id="IPR002625">
    <property type="entry name" value="Smr_dom"/>
</dbReference>
<dbReference type="Gene3D" id="3.40.50.300">
    <property type="entry name" value="P-loop containing nucleotide triphosphate hydrolases"/>
    <property type="match status" value="1"/>
</dbReference>
<comment type="function">
    <text evidence="7">Acts as a ribosome collision sensor, splitting the ribosome into its 2 subunits. Detects stalled/collided 70S ribosomes which it binds and splits by an ATP-hydrolysis driven conformational change. Acts upstream of the ribosome quality control system (RQC), a ribosome-associated complex that mediates the extraction of incompletely synthesized nascent chains from stalled ribosomes and their subsequent degradation. Probably generates substrates for RQC.</text>
</comment>
<feature type="coiled-coil region" evidence="8">
    <location>
        <begin position="546"/>
        <end position="613"/>
    </location>
</feature>
<dbReference type="EC" id="3.1.-.-" evidence="7"/>
<dbReference type="InterPro" id="IPR005747">
    <property type="entry name" value="MutS2"/>
</dbReference>
<dbReference type="PROSITE" id="PS50828">
    <property type="entry name" value="SMR"/>
    <property type="match status" value="1"/>
</dbReference>
<dbReference type="SMART" id="SM00533">
    <property type="entry name" value="MUTSd"/>
    <property type="match status" value="1"/>
</dbReference>
<keyword evidence="5 7" id="KW-0694">RNA-binding</keyword>
<dbReference type="SUPFAM" id="SSF48334">
    <property type="entry name" value="DNA repair protein MutS, domain III"/>
    <property type="match status" value="1"/>
</dbReference>
<keyword evidence="7" id="KW-0540">Nuclease</keyword>
<gene>
    <name evidence="7" type="primary">mutS2</name>
    <name evidence="7" type="synonym">rqcU</name>
    <name evidence="10" type="ORF">VB248_02310</name>
</gene>
<dbReference type="RefSeq" id="WP_323295117.1">
    <property type="nucleotide sequence ID" value="NZ_JAYFUM010000003.1"/>
</dbReference>
<evidence type="ECO:0000256" key="5">
    <source>
        <dbReference type="ARBA" id="ARBA00022884"/>
    </source>
</evidence>
<reference evidence="10 11" key="1">
    <citation type="submission" date="2023-12" db="EMBL/GenBank/DDBJ databases">
        <title>Novel species of the genus Arcicella isolated from rivers.</title>
        <authorList>
            <person name="Lu H."/>
        </authorList>
    </citation>
    <scope>NUCLEOTIDE SEQUENCE [LARGE SCALE GENOMIC DNA]</scope>
    <source>
        <strain evidence="10 11">KCTC 23307</strain>
    </source>
</reference>
<protein>
    <recommendedName>
        <fullName evidence="7">Endonuclease MutS2</fullName>
        <ecNumber evidence="7">3.1.-.-</ecNumber>
    </recommendedName>
    <alternativeName>
        <fullName evidence="7">Ribosome-associated protein quality control-upstream factor</fullName>
        <shortName evidence="7">RQC-upstream factor</shortName>
        <shortName evidence="7">RqcU</shortName>
        <ecNumber evidence="7">3.6.4.-</ecNumber>
    </alternativeName>
</protein>
<dbReference type="InterPro" id="IPR036187">
    <property type="entry name" value="DNA_mismatch_repair_MutS_sf"/>
</dbReference>
<evidence type="ECO:0000256" key="1">
    <source>
        <dbReference type="ARBA" id="ARBA00022730"/>
    </source>
</evidence>
<dbReference type="PANTHER" id="PTHR48466:SF2">
    <property type="entry name" value="OS10G0509000 PROTEIN"/>
    <property type="match status" value="1"/>
</dbReference>
<dbReference type="Gene3D" id="3.30.1370.110">
    <property type="match status" value="1"/>
</dbReference>
<comment type="similarity">
    <text evidence="7">Belongs to the DNA mismatch repair MutS family. MutS2 subfamily.</text>
</comment>
<feature type="domain" description="Smr" evidence="9">
    <location>
        <begin position="739"/>
        <end position="814"/>
    </location>
</feature>
<dbReference type="InterPro" id="IPR027417">
    <property type="entry name" value="P-loop_NTPase"/>
</dbReference>
<dbReference type="InterPro" id="IPR000432">
    <property type="entry name" value="DNA_mismatch_repair_MutS_C"/>
</dbReference>
<dbReference type="InterPro" id="IPR045076">
    <property type="entry name" value="MutS"/>
</dbReference>
<keyword evidence="11" id="KW-1185">Reference proteome</keyword>
<evidence type="ECO:0000313" key="11">
    <source>
        <dbReference type="Proteomes" id="UP001302949"/>
    </source>
</evidence>
<evidence type="ECO:0000256" key="6">
    <source>
        <dbReference type="ARBA" id="ARBA00023125"/>
    </source>
</evidence>
<evidence type="ECO:0000256" key="8">
    <source>
        <dbReference type="SAM" id="Coils"/>
    </source>
</evidence>
<dbReference type="PANTHER" id="PTHR48466">
    <property type="entry name" value="OS10G0509000 PROTEIN-RELATED"/>
    <property type="match status" value="1"/>
</dbReference>
<keyword evidence="6 7" id="KW-0238">DNA-binding</keyword>
<comment type="subunit">
    <text evidence="7">Homodimer. Binds to stalled ribosomes, contacting rRNA.</text>
</comment>